<dbReference type="KEGG" id="mpsy:CEK71_10550"/>
<evidence type="ECO:0000259" key="6">
    <source>
        <dbReference type="Pfam" id="PF00294"/>
    </source>
</evidence>
<dbReference type="PANTHER" id="PTHR43085:SF1">
    <property type="entry name" value="PSEUDOURIDINE KINASE-RELATED"/>
    <property type="match status" value="1"/>
</dbReference>
<evidence type="ECO:0000313" key="7">
    <source>
        <dbReference type="EMBL" id="ASF46475.1"/>
    </source>
</evidence>
<evidence type="ECO:0000256" key="3">
    <source>
        <dbReference type="ARBA" id="ARBA00022741"/>
    </source>
</evidence>
<dbReference type="InterPro" id="IPR002173">
    <property type="entry name" value="Carboh/pur_kinase_PfkB_CS"/>
</dbReference>
<dbReference type="Gene3D" id="3.40.1190.20">
    <property type="match status" value="1"/>
</dbReference>
<name>A0A1Z4BYW4_9GAMM</name>
<evidence type="ECO:0000256" key="1">
    <source>
        <dbReference type="ARBA" id="ARBA00010688"/>
    </source>
</evidence>
<dbReference type="RefSeq" id="WP_088619347.1">
    <property type="nucleotide sequence ID" value="NZ_CP022129.1"/>
</dbReference>
<dbReference type="InterPro" id="IPR011611">
    <property type="entry name" value="PfkB_dom"/>
</dbReference>
<keyword evidence="4 7" id="KW-0418">Kinase</keyword>
<sequence>MTHYPIAIFGEVLFDQFPDGPAILGGAPFNVAWHLQAFGQRPGFISRVGDDALGVSIRTAMQDWGMADANLQTDPEHPTGTVQVTFPNGEPAYQILDQQAYDYIAEPTAITAPLLYHGTLALRYATSAQALQALAARLDCTVFIDVNLRAPWWQAEQVKTWLAAADWVKLNEDELYQLTRQQATLKETLQAFLQELQLTALIVTRGSLGAVALTAGGEFIEVVPSSQAAITDTVGAGDAFASVLLLGLQKAWPLALAMTRAQEFASALVMHKGATVQDKGFYQRFIAGWGL</sequence>
<dbReference type="OrthoDB" id="9779730at2"/>
<protein>
    <submittedName>
        <fullName evidence="7">Carbohydrate kinase</fullName>
    </submittedName>
</protein>
<keyword evidence="8" id="KW-1185">Reference proteome</keyword>
<proteinExistence type="inferred from homology"/>
<dbReference type="InterPro" id="IPR050306">
    <property type="entry name" value="PfkB_Carbo_kinase"/>
</dbReference>
<dbReference type="EMBL" id="CP022129">
    <property type="protein sequence ID" value="ASF46475.1"/>
    <property type="molecule type" value="Genomic_DNA"/>
</dbReference>
<comment type="similarity">
    <text evidence="1">Belongs to the carbohydrate kinase PfkB family.</text>
</comment>
<dbReference type="Pfam" id="PF00294">
    <property type="entry name" value="PfkB"/>
    <property type="match status" value="1"/>
</dbReference>
<feature type="domain" description="Carbohydrate kinase PfkB" evidence="6">
    <location>
        <begin position="24"/>
        <end position="275"/>
    </location>
</feature>
<accession>A0A1Z4BYW4</accession>
<dbReference type="GO" id="GO:0005524">
    <property type="term" value="F:ATP binding"/>
    <property type="evidence" value="ECO:0007669"/>
    <property type="project" value="UniProtKB-KW"/>
</dbReference>
<keyword evidence="5" id="KW-0067">ATP-binding</keyword>
<dbReference type="SUPFAM" id="SSF53613">
    <property type="entry name" value="Ribokinase-like"/>
    <property type="match status" value="1"/>
</dbReference>
<dbReference type="PANTHER" id="PTHR43085">
    <property type="entry name" value="HEXOKINASE FAMILY MEMBER"/>
    <property type="match status" value="1"/>
</dbReference>
<reference evidence="7 8" key="1">
    <citation type="submission" date="2017-06" db="EMBL/GenBank/DDBJ databases">
        <title>Genome Sequencing of the methanotroph Methylovulum psychrotolerants str. HV10-M2 isolated from a high-altitude environment.</title>
        <authorList>
            <person name="Mateos-Rivera A."/>
        </authorList>
    </citation>
    <scope>NUCLEOTIDE SEQUENCE [LARGE SCALE GENOMIC DNA]</scope>
    <source>
        <strain evidence="7 8">HV10_M2</strain>
    </source>
</reference>
<dbReference type="PROSITE" id="PS00583">
    <property type="entry name" value="PFKB_KINASES_1"/>
    <property type="match status" value="1"/>
</dbReference>
<dbReference type="InterPro" id="IPR029056">
    <property type="entry name" value="Ribokinase-like"/>
</dbReference>
<evidence type="ECO:0000256" key="2">
    <source>
        <dbReference type="ARBA" id="ARBA00022679"/>
    </source>
</evidence>
<keyword evidence="3" id="KW-0547">Nucleotide-binding</keyword>
<dbReference type="GO" id="GO:0016301">
    <property type="term" value="F:kinase activity"/>
    <property type="evidence" value="ECO:0007669"/>
    <property type="project" value="UniProtKB-KW"/>
</dbReference>
<evidence type="ECO:0000256" key="4">
    <source>
        <dbReference type="ARBA" id="ARBA00022777"/>
    </source>
</evidence>
<dbReference type="Proteomes" id="UP000197019">
    <property type="component" value="Chromosome"/>
</dbReference>
<keyword evidence="2" id="KW-0808">Transferase</keyword>
<gene>
    <name evidence="7" type="ORF">CEK71_10550</name>
</gene>
<organism evidence="7 8">
    <name type="scientific">Methylovulum psychrotolerans</name>
    <dbReference type="NCBI Taxonomy" id="1704499"/>
    <lineage>
        <taxon>Bacteria</taxon>
        <taxon>Pseudomonadati</taxon>
        <taxon>Pseudomonadota</taxon>
        <taxon>Gammaproteobacteria</taxon>
        <taxon>Methylococcales</taxon>
        <taxon>Methylococcaceae</taxon>
        <taxon>Methylovulum</taxon>
    </lineage>
</organism>
<evidence type="ECO:0000256" key="5">
    <source>
        <dbReference type="ARBA" id="ARBA00022840"/>
    </source>
</evidence>
<evidence type="ECO:0000313" key="8">
    <source>
        <dbReference type="Proteomes" id="UP000197019"/>
    </source>
</evidence>
<dbReference type="AlphaFoldDB" id="A0A1Z4BYW4"/>